<protein>
    <recommendedName>
        <fullName evidence="3">Polysaccharide export protein</fullName>
    </recommendedName>
</protein>
<organism evidence="1 2">
    <name type="scientific">Cylindrodendrum hubeiense</name>
    <dbReference type="NCBI Taxonomy" id="595255"/>
    <lineage>
        <taxon>Eukaryota</taxon>
        <taxon>Fungi</taxon>
        <taxon>Dikarya</taxon>
        <taxon>Ascomycota</taxon>
        <taxon>Pezizomycotina</taxon>
        <taxon>Sordariomycetes</taxon>
        <taxon>Hypocreomycetidae</taxon>
        <taxon>Hypocreales</taxon>
        <taxon>Nectriaceae</taxon>
        <taxon>Cylindrodendrum</taxon>
    </lineage>
</organism>
<dbReference type="Pfam" id="PF11735">
    <property type="entry name" value="CAP59_mtransfer"/>
    <property type="match status" value="1"/>
</dbReference>
<reference evidence="1" key="1">
    <citation type="submission" date="2020-03" db="EMBL/GenBank/DDBJ databases">
        <title>Draft Genome Sequence of Cylindrodendrum hubeiense.</title>
        <authorList>
            <person name="Buettner E."/>
            <person name="Kellner H."/>
        </authorList>
    </citation>
    <scope>NUCLEOTIDE SEQUENCE</scope>
    <source>
        <strain evidence="1">IHI 201604</strain>
    </source>
</reference>
<gene>
    <name evidence="1" type="ORF">G7Z17_g9704</name>
</gene>
<dbReference type="Proteomes" id="UP000722485">
    <property type="component" value="Unassembled WGS sequence"/>
</dbReference>
<dbReference type="PANTHER" id="PTHR34144:SF7">
    <property type="entry name" value="EXPORT PROTEIN (CAP59), PUTATIVE (AFU_ORTHOLOGUE AFUA_7G05020)-RELATED"/>
    <property type="match status" value="1"/>
</dbReference>
<dbReference type="PANTHER" id="PTHR34144">
    <property type="entry name" value="CHROMOSOME 8, WHOLE GENOME SHOTGUN SEQUENCE"/>
    <property type="match status" value="1"/>
</dbReference>
<evidence type="ECO:0008006" key="3">
    <source>
        <dbReference type="Google" id="ProtNLM"/>
    </source>
</evidence>
<accession>A0A9P5LBY4</accession>
<dbReference type="InterPro" id="IPR021047">
    <property type="entry name" value="Mannosyltransferase_CMT1"/>
</dbReference>
<dbReference type="AlphaFoldDB" id="A0A9P5LBY4"/>
<dbReference type="OrthoDB" id="262547at2759"/>
<evidence type="ECO:0000313" key="1">
    <source>
        <dbReference type="EMBL" id="KAF7544759.1"/>
    </source>
</evidence>
<evidence type="ECO:0000313" key="2">
    <source>
        <dbReference type="Proteomes" id="UP000722485"/>
    </source>
</evidence>
<name>A0A9P5LBY4_9HYPO</name>
<keyword evidence="2" id="KW-1185">Reference proteome</keyword>
<proteinExistence type="predicted"/>
<dbReference type="EMBL" id="JAANBB010000287">
    <property type="protein sequence ID" value="KAF7544759.1"/>
    <property type="molecule type" value="Genomic_DNA"/>
</dbReference>
<sequence>MMRTSIPAVGYSTDSDNSDCARELCDAENSFYDAPSLSQAAPIYIPKGTMILSQGNRLYIRRLLRSRVLKIVIVLACLINILDVLRIHRAITDADRTPPPRPSQPRERIYIASMHWNNGHVLRHHWNDAVIKLTETFGPENVFVSIYESGSWDDTKEALRDLDGQLERRGVPRRIETSPKTHRDEIARGGQGEGWIKTSRGTQLRRIPYLAKLRNKTLRDLLELHEKGTTFDKVLFLNDVIFTTDDVLKLLNTNGGEYAAACSLDFSKPPLYYDTFALRDTQGNAHAMQTWPYFQSSGSRNALVNHVDAVPVTSCWNGIVAMPAEPFVSSSALRFRAVTDSLATHHLEGSECCLIHADNPLSKTRGVFLNPRVRVGYNLPAYQATHPADGSEPWLSVWDIFVGLWANRLRRWTTIAFDRWVVRRRVGQWEKEGLGNREPGEFCLINEMQVLVDNGWAHV</sequence>
<comment type="caution">
    <text evidence="1">The sequence shown here is derived from an EMBL/GenBank/DDBJ whole genome shotgun (WGS) entry which is preliminary data.</text>
</comment>